<evidence type="ECO:0000256" key="3">
    <source>
        <dbReference type="ARBA" id="ARBA00007870"/>
    </source>
</evidence>
<protein>
    <recommendedName>
        <fullName evidence="5 11">2-dehydropantoate 2-reductase</fullName>
        <ecNumber evidence="4 11">1.1.1.169</ecNumber>
    </recommendedName>
    <alternativeName>
        <fullName evidence="9 11">Ketopantoate reductase</fullName>
    </alternativeName>
</protein>
<feature type="domain" description="Ketopantoate reductase N-terminal" evidence="12">
    <location>
        <begin position="3"/>
        <end position="147"/>
    </location>
</feature>
<name>A0ABV9GKR1_9BACL</name>
<evidence type="ECO:0000256" key="1">
    <source>
        <dbReference type="ARBA" id="ARBA00002919"/>
    </source>
</evidence>
<comment type="catalytic activity">
    <reaction evidence="10 11">
        <text>(R)-pantoate + NADP(+) = 2-dehydropantoate + NADPH + H(+)</text>
        <dbReference type="Rhea" id="RHEA:16233"/>
        <dbReference type="ChEBI" id="CHEBI:11561"/>
        <dbReference type="ChEBI" id="CHEBI:15378"/>
        <dbReference type="ChEBI" id="CHEBI:15980"/>
        <dbReference type="ChEBI" id="CHEBI:57783"/>
        <dbReference type="ChEBI" id="CHEBI:58349"/>
        <dbReference type="EC" id="1.1.1.169"/>
    </reaction>
</comment>
<keyword evidence="6 11" id="KW-0566">Pantothenate biosynthesis</keyword>
<dbReference type="Gene3D" id="3.40.50.720">
    <property type="entry name" value="NAD(P)-binding Rossmann-like Domain"/>
    <property type="match status" value="1"/>
</dbReference>
<evidence type="ECO:0000256" key="4">
    <source>
        <dbReference type="ARBA" id="ARBA00013014"/>
    </source>
</evidence>
<dbReference type="NCBIfam" id="NF005093">
    <property type="entry name" value="PRK06522.2-4"/>
    <property type="match status" value="1"/>
</dbReference>
<dbReference type="InterPro" id="IPR013752">
    <property type="entry name" value="KPA_reductase"/>
</dbReference>
<sequence length="299" mass="33563">MEIGVVGGGAIGLLTAGYLSEKFPVTLYVRRLEQKRLLEMHGLSIVGYRETINRLSIQLSATPWREDVVIIAVKQPDLPMLMAEHNKAQVPDQALLFLQNGASHIELLDKLDYPHLFIGIVEHGVYKQSDHSVVLRGMGEIKVGIYKGNADRLAPLLNLITFPFKLADDWQSNLSDKLMVNAIINPLTALYRVPNGALVSNPFYYQIMRKVFKEVTLVLETPDPDAAFEYVTSVCRNTASNRSSMLQDIEKGNKTEIDAILGELLKKGRMKAVRLPLLSFLYQSIKAQEIDRREVGEDD</sequence>
<keyword evidence="15" id="KW-1185">Reference proteome</keyword>
<evidence type="ECO:0000313" key="14">
    <source>
        <dbReference type="EMBL" id="MFC4617245.1"/>
    </source>
</evidence>
<organism evidence="14 15">
    <name type="scientific">Camelliibacillus cellulosilyticus</name>
    <dbReference type="NCBI Taxonomy" id="2174486"/>
    <lineage>
        <taxon>Bacteria</taxon>
        <taxon>Bacillati</taxon>
        <taxon>Bacillota</taxon>
        <taxon>Bacilli</taxon>
        <taxon>Bacillales</taxon>
        <taxon>Sporolactobacillaceae</taxon>
        <taxon>Camelliibacillus</taxon>
    </lineage>
</organism>
<dbReference type="InterPro" id="IPR003710">
    <property type="entry name" value="ApbA"/>
</dbReference>
<dbReference type="Gene3D" id="1.10.1040.10">
    <property type="entry name" value="N-(1-d-carboxylethyl)-l-norvaline Dehydrogenase, domain 2"/>
    <property type="match status" value="1"/>
</dbReference>
<dbReference type="PANTHER" id="PTHR43765">
    <property type="entry name" value="2-DEHYDROPANTOATE 2-REDUCTASE-RELATED"/>
    <property type="match status" value="1"/>
</dbReference>
<dbReference type="InterPro" id="IPR013332">
    <property type="entry name" value="KPR_N"/>
</dbReference>
<dbReference type="RefSeq" id="WP_376844300.1">
    <property type="nucleotide sequence ID" value="NZ_JBHSFW010000001.1"/>
</dbReference>
<dbReference type="Pfam" id="PF02558">
    <property type="entry name" value="ApbA"/>
    <property type="match status" value="1"/>
</dbReference>
<evidence type="ECO:0000256" key="8">
    <source>
        <dbReference type="ARBA" id="ARBA00023002"/>
    </source>
</evidence>
<comment type="similarity">
    <text evidence="3 11">Belongs to the ketopantoate reductase family.</text>
</comment>
<evidence type="ECO:0000256" key="6">
    <source>
        <dbReference type="ARBA" id="ARBA00022655"/>
    </source>
</evidence>
<dbReference type="SUPFAM" id="SSF51735">
    <property type="entry name" value="NAD(P)-binding Rossmann-fold domains"/>
    <property type="match status" value="1"/>
</dbReference>
<dbReference type="EC" id="1.1.1.169" evidence="4 11"/>
<dbReference type="Proteomes" id="UP001596022">
    <property type="component" value="Unassembled WGS sequence"/>
</dbReference>
<dbReference type="Pfam" id="PF08546">
    <property type="entry name" value="ApbA_C"/>
    <property type="match status" value="1"/>
</dbReference>
<reference evidence="15" key="1">
    <citation type="journal article" date="2019" name="Int. J. Syst. Evol. Microbiol.">
        <title>The Global Catalogue of Microorganisms (GCM) 10K type strain sequencing project: providing services to taxonomists for standard genome sequencing and annotation.</title>
        <authorList>
            <consortium name="The Broad Institute Genomics Platform"/>
            <consortium name="The Broad Institute Genome Sequencing Center for Infectious Disease"/>
            <person name="Wu L."/>
            <person name="Ma J."/>
        </authorList>
    </citation>
    <scope>NUCLEOTIDE SEQUENCE [LARGE SCALE GENOMIC DNA]</scope>
    <source>
        <strain evidence="15">CGMCC 1.16306</strain>
    </source>
</reference>
<gene>
    <name evidence="14" type="ORF">ACFO4N_00720</name>
</gene>
<evidence type="ECO:0000256" key="5">
    <source>
        <dbReference type="ARBA" id="ARBA00019465"/>
    </source>
</evidence>
<evidence type="ECO:0000259" key="12">
    <source>
        <dbReference type="Pfam" id="PF02558"/>
    </source>
</evidence>
<evidence type="ECO:0000256" key="2">
    <source>
        <dbReference type="ARBA" id="ARBA00004994"/>
    </source>
</evidence>
<comment type="caution">
    <text evidence="14">The sequence shown here is derived from an EMBL/GenBank/DDBJ whole genome shotgun (WGS) entry which is preliminary data.</text>
</comment>
<comment type="function">
    <text evidence="1 11">Catalyzes the NADPH-dependent reduction of ketopantoate into pantoic acid.</text>
</comment>
<proteinExistence type="inferred from homology"/>
<dbReference type="NCBIfam" id="TIGR00745">
    <property type="entry name" value="apbA_panE"/>
    <property type="match status" value="1"/>
</dbReference>
<evidence type="ECO:0000259" key="13">
    <source>
        <dbReference type="Pfam" id="PF08546"/>
    </source>
</evidence>
<evidence type="ECO:0000256" key="7">
    <source>
        <dbReference type="ARBA" id="ARBA00022857"/>
    </source>
</evidence>
<dbReference type="InterPro" id="IPR008927">
    <property type="entry name" value="6-PGluconate_DH-like_C_sf"/>
</dbReference>
<dbReference type="InterPro" id="IPR050838">
    <property type="entry name" value="Ketopantoate_reductase"/>
</dbReference>
<dbReference type="InterPro" id="IPR013328">
    <property type="entry name" value="6PGD_dom2"/>
</dbReference>
<accession>A0ABV9GKR1</accession>
<dbReference type="PANTHER" id="PTHR43765:SF2">
    <property type="entry name" value="2-DEHYDROPANTOATE 2-REDUCTASE"/>
    <property type="match status" value="1"/>
</dbReference>
<keyword evidence="8 11" id="KW-0560">Oxidoreductase</keyword>
<dbReference type="InterPro" id="IPR036291">
    <property type="entry name" value="NAD(P)-bd_dom_sf"/>
</dbReference>
<feature type="domain" description="Ketopantoate reductase C-terminal" evidence="13">
    <location>
        <begin position="170"/>
        <end position="288"/>
    </location>
</feature>
<evidence type="ECO:0000256" key="9">
    <source>
        <dbReference type="ARBA" id="ARBA00032024"/>
    </source>
</evidence>
<dbReference type="EMBL" id="JBHSFW010000001">
    <property type="protein sequence ID" value="MFC4617245.1"/>
    <property type="molecule type" value="Genomic_DNA"/>
</dbReference>
<dbReference type="GO" id="GO:0008677">
    <property type="term" value="F:2-dehydropantoate 2-reductase activity"/>
    <property type="evidence" value="ECO:0007669"/>
    <property type="project" value="UniProtKB-EC"/>
</dbReference>
<keyword evidence="7 11" id="KW-0521">NADP</keyword>
<evidence type="ECO:0000256" key="11">
    <source>
        <dbReference type="RuleBase" id="RU362068"/>
    </source>
</evidence>
<evidence type="ECO:0000256" key="10">
    <source>
        <dbReference type="ARBA" id="ARBA00048793"/>
    </source>
</evidence>
<evidence type="ECO:0000313" key="15">
    <source>
        <dbReference type="Proteomes" id="UP001596022"/>
    </source>
</evidence>
<dbReference type="SUPFAM" id="SSF48179">
    <property type="entry name" value="6-phosphogluconate dehydrogenase C-terminal domain-like"/>
    <property type="match status" value="1"/>
</dbReference>
<comment type="pathway">
    <text evidence="2 11">Cofactor biosynthesis; (R)-pantothenate biosynthesis; (R)-pantoate from 3-methyl-2-oxobutanoate: step 2/2.</text>
</comment>